<proteinExistence type="predicted"/>
<reference evidence="1 2" key="1">
    <citation type="journal article" date="2023" name="Hortic Res">
        <title>Pangenome of water caltrop reveals structural variations and asymmetric subgenome divergence after allopolyploidization.</title>
        <authorList>
            <person name="Zhang X."/>
            <person name="Chen Y."/>
            <person name="Wang L."/>
            <person name="Yuan Y."/>
            <person name="Fang M."/>
            <person name="Shi L."/>
            <person name="Lu R."/>
            <person name="Comes H.P."/>
            <person name="Ma Y."/>
            <person name="Chen Y."/>
            <person name="Huang G."/>
            <person name="Zhou Y."/>
            <person name="Zheng Z."/>
            <person name="Qiu Y."/>
        </authorList>
    </citation>
    <scope>NUCLEOTIDE SEQUENCE [LARGE SCALE GENOMIC DNA]</scope>
    <source>
        <strain evidence="1">F231</strain>
    </source>
</reference>
<comment type="caution">
    <text evidence="1">The sequence shown here is derived from an EMBL/GenBank/DDBJ whole genome shotgun (WGS) entry which is preliminary data.</text>
</comment>
<evidence type="ECO:0000313" key="2">
    <source>
        <dbReference type="Proteomes" id="UP001346149"/>
    </source>
</evidence>
<gene>
    <name evidence="1" type="ORF">SAY86_009007</name>
</gene>
<dbReference type="GO" id="GO:0048364">
    <property type="term" value="P:root development"/>
    <property type="evidence" value="ECO:0007669"/>
    <property type="project" value="InterPro"/>
</dbReference>
<keyword evidence="2" id="KW-1185">Reference proteome</keyword>
<accession>A0AAN7KAA8</accession>
<evidence type="ECO:0000313" key="1">
    <source>
        <dbReference type="EMBL" id="KAK4763239.1"/>
    </source>
</evidence>
<dbReference type="Proteomes" id="UP001346149">
    <property type="component" value="Unassembled WGS sequence"/>
</dbReference>
<dbReference type="AlphaFoldDB" id="A0AAN7KAA8"/>
<organism evidence="1 2">
    <name type="scientific">Trapa natans</name>
    <name type="common">Water chestnut</name>
    <dbReference type="NCBI Taxonomy" id="22666"/>
    <lineage>
        <taxon>Eukaryota</taxon>
        <taxon>Viridiplantae</taxon>
        <taxon>Streptophyta</taxon>
        <taxon>Embryophyta</taxon>
        <taxon>Tracheophyta</taxon>
        <taxon>Spermatophyta</taxon>
        <taxon>Magnoliopsida</taxon>
        <taxon>eudicotyledons</taxon>
        <taxon>Gunneridae</taxon>
        <taxon>Pentapetalae</taxon>
        <taxon>rosids</taxon>
        <taxon>malvids</taxon>
        <taxon>Myrtales</taxon>
        <taxon>Lythraceae</taxon>
        <taxon>Trapa</taxon>
    </lineage>
</organism>
<sequence length="293" mass="33457">MACPSPKNPIKLHVRSISLPSKLHPTYAKIDEKLNEFRSWSATCTSSSVSVLEGLPRAKELYFCCFEEVLCRRNAQQILGKHRQEKSVEGLLEGSVKILDVCAISRELLWKIKERVRDLQSTIRRRKTGQSLEVEAARFAELRKTVKKQVKGLIASLKQMRNEIIGVSPSVSSNEDDQLSEIIRMLIQVQLSSILVFHLLFSFLAQPRQVRGSVMSRMIHRQGGDLNDMEGIDASLRSLYKVKRFGDFEILHQKVRKQLGELDFNVGRIEDGLESIFRQLIRTRASLLNIISQ</sequence>
<dbReference type="GO" id="GO:0048367">
    <property type="term" value="P:shoot system development"/>
    <property type="evidence" value="ECO:0007669"/>
    <property type="project" value="InterPro"/>
</dbReference>
<dbReference type="EMBL" id="JAXQNO010000024">
    <property type="protein sequence ID" value="KAK4763239.1"/>
    <property type="molecule type" value="Genomic_DNA"/>
</dbReference>
<dbReference type="PANTHER" id="PTHR33070:SF109">
    <property type="entry name" value="DOMAIN PROTEIN, PUTATIVE (DUF241)-RELATED"/>
    <property type="match status" value="1"/>
</dbReference>
<dbReference type="Pfam" id="PF03087">
    <property type="entry name" value="BPS1"/>
    <property type="match status" value="1"/>
</dbReference>
<dbReference type="InterPro" id="IPR004320">
    <property type="entry name" value="BPS1_pln"/>
</dbReference>
<dbReference type="PANTHER" id="PTHR33070">
    <property type="entry name" value="OS06G0725500 PROTEIN"/>
    <property type="match status" value="1"/>
</dbReference>
<name>A0AAN7KAA8_TRANT</name>
<protein>
    <submittedName>
        <fullName evidence="1">Uncharacterized protein</fullName>
    </submittedName>
</protein>